<organism evidence="2 3">
    <name type="scientific">Actinacidiphila glaucinigra</name>
    <dbReference type="NCBI Taxonomy" id="235986"/>
    <lineage>
        <taxon>Bacteria</taxon>
        <taxon>Bacillati</taxon>
        <taxon>Actinomycetota</taxon>
        <taxon>Actinomycetes</taxon>
        <taxon>Kitasatosporales</taxon>
        <taxon>Streptomycetaceae</taxon>
        <taxon>Actinacidiphila</taxon>
    </lineage>
</organism>
<dbReference type="SMART" id="SM00332">
    <property type="entry name" value="PP2Cc"/>
    <property type="match status" value="1"/>
</dbReference>
<dbReference type="InterPro" id="IPR001932">
    <property type="entry name" value="PPM-type_phosphatase-like_dom"/>
</dbReference>
<dbReference type="Pfam" id="PF13672">
    <property type="entry name" value="PP2C_2"/>
    <property type="match status" value="1"/>
</dbReference>
<dbReference type="SMART" id="SM00331">
    <property type="entry name" value="PP2C_SIG"/>
    <property type="match status" value="1"/>
</dbReference>
<evidence type="ECO:0000313" key="2">
    <source>
        <dbReference type="EMBL" id="SNT46593.1"/>
    </source>
</evidence>
<reference evidence="2 3" key="1">
    <citation type="submission" date="2017-06" db="EMBL/GenBank/DDBJ databases">
        <authorList>
            <person name="Kim H.J."/>
            <person name="Triplett B.A."/>
        </authorList>
    </citation>
    <scope>NUCLEOTIDE SEQUENCE [LARGE SCALE GENOMIC DNA]</scope>
    <source>
        <strain evidence="2 3">CGMCC 4.1858</strain>
    </source>
</reference>
<gene>
    <name evidence="2" type="ORF">SAMN05216252_12834</name>
</gene>
<dbReference type="CDD" id="cd00143">
    <property type="entry name" value="PP2Cc"/>
    <property type="match status" value="1"/>
</dbReference>
<name>A0A239MWH1_9ACTN</name>
<evidence type="ECO:0000313" key="3">
    <source>
        <dbReference type="Proteomes" id="UP000198280"/>
    </source>
</evidence>
<keyword evidence="3" id="KW-1185">Reference proteome</keyword>
<dbReference type="InterPro" id="IPR036457">
    <property type="entry name" value="PPM-type-like_dom_sf"/>
</dbReference>
<sequence length="283" mass="28297">MDGRQGDAPACARCGGTVAPDGHCWDCGVAQPAFRSRVEAAAGGAAGVSDRGKRREVNADAMAVTTAGAWTIGVVCDGVSMSPRSERAARLAAEVASGALVPALLAGTAPEIALEEATRRAGRAVAALAVSRDEAPACTFVAGVTGPGGLWCAWIGDSRAYWLPDEGLAIALTDDDTGELEALTGWLGAGSGEPVPRVRSGRPAVPGRLLLCTDGLWRYLPTAEALRDRLAAAPASGGGGGPLEGARSLVGYALDAGGHDNVTALLLPVPAGVAPRAGSAGEV</sequence>
<dbReference type="Gene3D" id="3.60.40.10">
    <property type="entry name" value="PPM-type phosphatase domain"/>
    <property type="match status" value="1"/>
</dbReference>
<dbReference type="AlphaFoldDB" id="A0A239MWH1"/>
<dbReference type="SUPFAM" id="SSF81606">
    <property type="entry name" value="PP2C-like"/>
    <property type="match status" value="1"/>
</dbReference>
<accession>A0A239MWH1</accession>
<evidence type="ECO:0000259" key="1">
    <source>
        <dbReference type="PROSITE" id="PS51746"/>
    </source>
</evidence>
<protein>
    <submittedName>
        <fullName evidence="2">Serine/threonine protein phosphatase PrpC</fullName>
    </submittedName>
</protein>
<dbReference type="RefSeq" id="WP_245939213.1">
    <property type="nucleotide sequence ID" value="NZ_FZOF01000028.1"/>
</dbReference>
<feature type="domain" description="PPM-type phosphatase" evidence="1">
    <location>
        <begin position="44"/>
        <end position="269"/>
    </location>
</feature>
<dbReference type="Proteomes" id="UP000198280">
    <property type="component" value="Unassembled WGS sequence"/>
</dbReference>
<dbReference type="EMBL" id="FZOF01000028">
    <property type="protein sequence ID" value="SNT46593.1"/>
    <property type="molecule type" value="Genomic_DNA"/>
</dbReference>
<proteinExistence type="predicted"/>
<dbReference type="PROSITE" id="PS51746">
    <property type="entry name" value="PPM_2"/>
    <property type="match status" value="1"/>
</dbReference>